<feature type="domain" description="C2H2-type" evidence="4">
    <location>
        <begin position="14"/>
        <end position="45"/>
    </location>
</feature>
<dbReference type="OrthoDB" id="4822at2759"/>
<dbReference type="AlphaFoldDB" id="A0A6A6YZA7"/>
<feature type="region of interest" description="Disordered" evidence="3">
    <location>
        <begin position="161"/>
        <end position="191"/>
    </location>
</feature>
<feature type="coiled-coil region" evidence="2">
    <location>
        <begin position="89"/>
        <end position="152"/>
    </location>
</feature>
<evidence type="ECO:0000313" key="6">
    <source>
        <dbReference type="Proteomes" id="UP000504636"/>
    </source>
</evidence>
<organism evidence="5">
    <name type="scientific">Mytilinidion resinicola</name>
    <dbReference type="NCBI Taxonomy" id="574789"/>
    <lineage>
        <taxon>Eukaryota</taxon>
        <taxon>Fungi</taxon>
        <taxon>Dikarya</taxon>
        <taxon>Ascomycota</taxon>
        <taxon>Pezizomycotina</taxon>
        <taxon>Dothideomycetes</taxon>
        <taxon>Pleosporomycetidae</taxon>
        <taxon>Mytilinidiales</taxon>
        <taxon>Mytilinidiaceae</taxon>
        <taxon>Mytilinidion</taxon>
    </lineage>
</organism>
<dbReference type="Proteomes" id="UP000504636">
    <property type="component" value="Unplaced"/>
</dbReference>
<sequence length="261" mass="29582">MPAPGYRPPTNPTFHCDLCNKGYTYQNDYENHLSSYDHSHNVRRADLKKNRDPRAAEKAEIAERKAKKQQARLLAKVKPIIVTSTGSGFTKIQDLAKQAEAEKSEMEDVKIADRDAPTVGVGFTGFKIQDPAKQAEAEKEKMENVKIADKDAPMAGFTKIQLPAKQSEARNDTHDKNALKKRPEAEVERNEDVARKLVYNIDGDDMNAMVARESREKMGDVEMEEDGNASENDNFGYEYYDPRYPTECRQDCEGRFDKLKA</sequence>
<feature type="region of interest" description="Disordered" evidence="3">
    <location>
        <begin position="216"/>
        <end position="238"/>
    </location>
</feature>
<evidence type="ECO:0000256" key="3">
    <source>
        <dbReference type="SAM" id="MobiDB-lite"/>
    </source>
</evidence>
<protein>
    <recommendedName>
        <fullName evidence="4">C2H2-type domain-containing protein</fullName>
    </recommendedName>
</protein>
<evidence type="ECO:0000313" key="7">
    <source>
        <dbReference type="RefSeq" id="XP_033581125.1"/>
    </source>
</evidence>
<dbReference type="InterPro" id="IPR013087">
    <property type="entry name" value="Znf_C2H2_type"/>
</dbReference>
<dbReference type="EMBL" id="MU003695">
    <property type="protein sequence ID" value="KAF2814161.1"/>
    <property type="molecule type" value="Genomic_DNA"/>
</dbReference>
<dbReference type="PANTHER" id="PTHR47251:SF1">
    <property type="entry name" value="FINGER DOMAIN PROTEIN, PUTATIVE (AFU_ORTHOLOGUE AFUA_3G04180)-RELATED"/>
    <property type="match status" value="1"/>
</dbReference>
<dbReference type="GeneID" id="54454420"/>
<dbReference type="PROSITE" id="PS50157">
    <property type="entry name" value="ZINC_FINGER_C2H2_2"/>
    <property type="match status" value="1"/>
</dbReference>
<dbReference type="RefSeq" id="XP_033581125.1">
    <property type="nucleotide sequence ID" value="XM_033713527.1"/>
</dbReference>
<name>A0A6A6YZA7_9PEZI</name>
<keyword evidence="1" id="KW-0863">Zinc-finger</keyword>
<keyword evidence="1" id="KW-0479">Metal-binding</keyword>
<accession>A0A6A6YZA7</accession>
<evidence type="ECO:0000259" key="4">
    <source>
        <dbReference type="PROSITE" id="PS50157"/>
    </source>
</evidence>
<evidence type="ECO:0000256" key="1">
    <source>
        <dbReference type="PROSITE-ProRule" id="PRU00042"/>
    </source>
</evidence>
<proteinExistence type="predicted"/>
<evidence type="ECO:0000313" key="5">
    <source>
        <dbReference type="EMBL" id="KAF2814161.1"/>
    </source>
</evidence>
<dbReference type="SUPFAM" id="SSF57667">
    <property type="entry name" value="beta-beta-alpha zinc fingers"/>
    <property type="match status" value="1"/>
</dbReference>
<keyword evidence="1" id="KW-0862">Zinc</keyword>
<reference evidence="5 7" key="1">
    <citation type="journal article" date="2020" name="Stud. Mycol.">
        <title>101 Dothideomycetes genomes: a test case for predicting lifestyles and emergence of pathogens.</title>
        <authorList>
            <person name="Haridas S."/>
            <person name="Albert R."/>
            <person name="Binder M."/>
            <person name="Bloem J."/>
            <person name="Labutti K."/>
            <person name="Salamov A."/>
            <person name="Andreopoulos B."/>
            <person name="Baker S."/>
            <person name="Barry K."/>
            <person name="Bills G."/>
            <person name="Bluhm B."/>
            <person name="Cannon C."/>
            <person name="Castanera R."/>
            <person name="Culley D."/>
            <person name="Daum C."/>
            <person name="Ezra D."/>
            <person name="Gonzalez J."/>
            <person name="Henrissat B."/>
            <person name="Kuo A."/>
            <person name="Liang C."/>
            <person name="Lipzen A."/>
            <person name="Lutzoni F."/>
            <person name="Magnuson J."/>
            <person name="Mondo S."/>
            <person name="Nolan M."/>
            <person name="Ohm R."/>
            <person name="Pangilinan J."/>
            <person name="Park H.-J."/>
            <person name="Ramirez L."/>
            <person name="Alfaro M."/>
            <person name="Sun H."/>
            <person name="Tritt A."/>
            <person name="Yoshinaga Y."/>
            <person name="Zwiers L.-H."/>
            <person name="Turgeon B."/>
            <person name="Goodwin S."/>
            <person name="Spatafora J."/>
            <person name="Crous P."/>
            <person name="Grigoriev I."/>
        </authorList>
    </citation>
    <scope>NUCLEOTIDE SEQUENCE</scope>
    <source>
        <strain evidence="5 7">CBS 304.34</strain>
    </source>
</reference>
<evidence type="ECO:0000256" key="2">
    <source>
        <dbReference type="SAM" id="Coils"/>
    </source>
</evidence>
<dbReference type="PANTHER" id="PTHR47251">
    <property type="entry name" value="FINGER DOMAIN PROTEIN, PUTATIVE (AFU_ORTHOLOGUE AFUA_3G04180)-RELATED"/>
    <property type="match status" value="1"/>
</dbReference>
<feature type="compositionally biased region" description="Basic and acidic residues" evidence="3">
    <location>
        <begin position="167"/>
        <end position="191"/>
    </location>
</feature>
<dbReference type="InterPro" id="IPR036236">
    <property type="entry name" value="Znf_C2H2_sf"/>
</dbReference>
<keyword evidence="2" id="KW-0175">Coiled coil</keyword>
<reference evidence="7" key="3">
    <citation type="submission" date="2025-04" db="UniProtKB">
        <authorList>
            <consortium name="RefSeq"/>
        </authorList>
    </citation>
    <scope>IDENTIFICATION</scope>
    <source>
        <strain evidence="7">CBS 304.34</strain>
    </source>
</reference>
<dbReference type="Pfam" id="PF12874">
    <property type="entry name" value="zf-met"/>
    <property type="match status" value="1"/>
</dbReference>
<dbReference type="GO" id="GO:0008270">
    <property type="term" value="F:zinc ion binding"/>
    <property type="evidence" value="ECO:0007669"/>
    <property type="project" value="UniProtKB-KW"/>
</dbReference>
<gene>
    <name evidence="5 7" type="ORF">BDZ99DRAFT_232360</name>
</gene>
<keyword evidence="6" id="KW-1185">Reference proteome</keyword>
<reference evidence="7" key="2">
    <citation type="submission" date="2020-04" db="EMBL/GenBank/DDBJ databases">
        <authorList>
            <consortium name="NCBI Genome Project"/>
        </authorList>
    </citation>
    <scope>NUCLEOTIDE SEQUENCE</scope>
    <source>
        <strain evidence="7">CBS 304.34</strain>
    </source>
</reference>
<dbReference type="PROSITE" id="PS00028">
    <property type="entry name" value="ZINC_FINGER_C2H2_1"/>
    <property type="match status" value="1"/>
</dbReference>